<gene>
    <name evidence="2" type="ORF">EJ05DRAFT_39484</name>
</gene>
<proteinExistence type="predicted"/>
<dbReference type="EMBL" id="ML996565">
    <property type="protein sequence ID" value="KAF2763462.1"/>
    <property type="molecule type" value="Genomic_DNA"/>
</dbReference>
<keyword evidence="3" id="KW-1185">Reference proteome</keyword>
<dbReference type="RefSeq" id="XP_033605913.1">
    <property type="nucleotide sequence ID" value="XM_033741364.1"/>
</dbReference>
<organism evidence="2 3">
    <name type="scientific">Pseudovirgaria hyperparasitica</name>
    <dbReference type="NCBI Taxonomy" id="470096"/>
    <lineage>
        <taxon>Eukaryota</taxon>
        <taxon>Fungi</taxon>
        <taxon>Dikarya</taxon>
        <taxon>Ascomycota</taxon>
        <taxon>Pezizomycotina</taxon>
        <taxon>Dothideomycetes</taxon>
        <taxon>Dothideomycetes incertae sedis</taxon>
        <taxon>Acrospermales</taxon>
        <taxon>Acrospermaceae</taxon>
        <taxon>Pseudovirgaria</taxon>
    </lineage>
</organism>
<dbReference type="Proteomes" id="UP000799437">
    <property type="component" value="Unassembled WGS sequence"/>
</dbReference>
<protein>
    <submittedName>
        <fullName evidence="2">Uncharacterized protein</fullName>
    </submittedName>
</protein>
<accession>A0A6A6WN66</accession>
<keyword evidence="1" id="KW-0472">Membrane</keyword>
<dbReference type="GeneID" id="54482418"/>
<dbReference type="AlphaFoldDB" id="A0A6A6WN66"/>
<evidence type="ECO:0000256" key="1">
    <source>
        <dbReference type="SAM" id="Phobius"/>
    </source>
</evidence>
<evidence type="ECO:0000313" key="3">
    <source>
        <dbReference type="Proteomes" id="UP000799437"/>
    </source>
</evidence>
<keyword evidence="1" id="KW-0812">Transmembrane</keyword>
<keyword evidence="1" id="KW-1133">Transmembrane helix</keyword>
<reference evidence="2" key="1">
    <citation type="journal article" date="2020" name="Stud. Mycol.">
        <title>101 Dothideomycetes genomes: a test case for predicting lifestyles and emergence of pathogens.</title>
        <authorList>
            <person name="Haridas S."/>
            <person name="Albert R."/>
            <person name="Binder M."/>
            <person name="Bloem J."/>
            <person name="Labutti K."/>
            <person name="Salamov A."/>
            <person name="Andreopoulos B."/>
            <person name="Baker S."/>
            <person name="Barry K."/>
            <person name="Bills G."/>
            <person name="Bluhm B."/>
            <person name="Cannon C."/>
            <person name="Castanera R."/>
            <person name="Culley D."/>
            <person name="Daum C."/>
            <person name="Ezra D."/>
            <person name="Gonzalez J."/>
            <person name="Henrissat B."/>
            <person name="Kuo A."/>
            <person name="Liang C."/>
            <person name="Lipzen A."/>
            <person name="Lutzoni F."/>
            <person name="Magnuson J."/>
            <person name="Mondo S."/>
            <person name="Nolan M."/>
            <person name="Ohm R."/>
            <person name="Pangilinan J."/>
            <person name="Park H.-J."/>
            <person name="Ramirez L."/>
            <person name="Alfaro M."/>
            <person name="Sun H."/>
            <person name="Tritt A."/>
            <person name="Yoshinaga Y."/>
            <person name="Zwiers L.-H."/>
            <person name="Turgeon B."/>
            <person name="Goodwin S."/>
            <person name="Spatafora J."/>
            <person name="Crous P."/>
            <person name="Grigoriev I."/>
        </authorList>
    </citation>
    <scope>NUCLEOTIDE SEQUENCE</scope>
    <source>
        <strain evidence="2">CBS 121739</strain>
    </source>
</reference>
<name>A0A6A6WN66_9PEZI</name>
<feature type="transmembrane region" description="Helical" evidence="1">
    <location>
        <begin position="7"/>
        <end position="27"/>
    </location>
</feature>
<sequence length="87" mass="10359">MFMCVCVCMCISVFVYLYVYICVYVCLYIDIYIYVYVCMRVSVYSLNSALPRRRMVHRLTSRFAHRHVNKAVPVRSIYICDLHCVIP</sequence>
<evidence type="ECO:0000313" key="2">
    <source>
        <dbReference type="EMBL" id="KAF2763462.1"/>
    </source>
</evidence>